<feature type="domain" description="HTH tetR-type" evidence="5">
    <location>
        <begin position="17"/>
        <end position="77"/>
    </location>
</feature>
<feature type="DNA-binding region" description="H-T-H motif" evidence="4">
    <location>
        <begin position="40"/>
        <end position="59"/>
    </location>
</feature>
<dbReference type="GO" id="GO:0003700">
    <property type="term" value="F:DNA-binding transcription factor activity"/>
    <property type="evidence" value="ECO:0007669"/>
    <property type="project" value="TreeGrafter"/>
</dbReference>
<dbReference type="EMBL" id="VCQU01000003">
    <property type="protein sequence ID" value="NMN95768.1"/>
    <property type="molecule type" value="Genomic_DNA"/>
</dbReference>
<organism evidence="6 7">
    <name type="scientific">Antrihabitans stalactiti</name>
    <dbReference type="NCBI Taxonomy" id="2584121"/>
    <lineage>
        <taxon>Bacteria</taxon>
        <taxon>Bacillati</taxon>
        <taxon>Actinomycetota</taxon>
        <taxon>Actinomycetes</taxon>
        <taxon>Mycobacteriales</taxon>
        <taxon>Nocardiaceae</taxon>
        <taxon>Antrihabitans</taxon>
    </lineage>
</organism>
<proteinExistence type="predicted"/>
<dbReference type="PANTHER" id="PTHR30055">
    <property type="entry name" value="HTH-TYPE TRANSCRIPTIONAL REGULATOR RUTR"/>
    <property type="match status" value="1"/>
</dbReference>
<protein>
    <submittedName>
        <fullName evidence="6">TetR/AcrR family transcriptional regulator</fullName>
    </submittedName>
</protein>
<dbReference type="PANTHER" id="PTHR30055:SF234">
    <property type="entry name" value="HTH-TYPE TRANSCRIPTIONAL REGULATOR BETI"/>
    <property type="match status" value="1"/>
</dbReference>
<dbReference type="GO" id="GO:0000976">
    <property type="term" value="F:transcription cis-regulatory region binding"/>
    <property type="evidence" value="ECO:0007669"/>
    <property type="project" value="TreeGrafter"/>
</dbReference>
<evidence type="ECO:0000256" key="2">
    <source>
        <dbReference type="ARBA" id="ARBA00023125"/>
    </source>
</evidence>
<reference evidence="6 7" key="2">
    <citation type="submission" date="2020-06" db="EMBL/GenBank/DDBJ databases">
        <title>Antribacter stalactiti gen. nov., sp. nov., a new member of the family Nacardiaceae isolated from a cave.</title>
        <authorList>
            <person name="Kim I.S."/>
        </authorList>
    </citation>
    <scope>NUCLEOTIDE SEQUENCE [LARGE SCALE GENOMIC DNA]</scope>
    <source>
        <strain evidence="6 7">YC2-7</strain>
    </source>
</reference>
<accession>A0A848KDU6</accession>
<sequence>MLTQPDVVRPARNTRPANRRELIVAAAADLFYRNGYTDVAMSDVADAVAIGPSALYRHFRGKQSLLATVVREALVKVDDAILTAAADAESVDVATSLAAVVIEHRGVGVLWRREARHLSADDRTAFRSEARNIGAHLAEIIARRRPELDAAQADLLSWCALAVANSVSFHSLSLPEPDFTALVSQLISSVLDAAAPDLGESVARPRDVVALTTTSRREAILVAATELFARQGFAGVSMDDIGGAVGIAGPSVYNHFDAKSDILAAAMFRGDEWLRMAMTEAFAQASDPADGLERLLRSYSRFVFDNPHLVQNLVSETGHLPDVERQRAVAAQLSYITEWVQLLRRVHPGYDPIRARIRVQAAQTMLNDVALVKHLRKHSAIESASAGIALELLT</sequence>
<evidence type="ECO:0000313" key="7">
    <source>
        <dbReference type="Proteomes" id="UP000535543"/>
    </source>
</evidence>
<evidence type="ECO:0000256" key="1">
    <source>
        <dbReference type="ARBA" id="ARBA00023015"/>
    </source>
</evidence>
<keyword evidence="7" id="KW-1185">Reference proteome</keyword>
<dbReference type="Gene3D" id="1.10.357.10">
    <property type="entry name" value="Tetracycline Repressor, domain 2"/>
    <property type="match status" value="2"/>
</dbReference>
<feature type="domain" description="HTH tetR-type" evidence="5">
    <location>
        <begin position="214"/>
        <end position="274"/>
    </location>
</feature>
<dbReference type="PROSITE" id="PS50977">
    <property type="entry name" value="HTH_TETR_2"/>
    <property type="match status" value="2"/>
</dbReference>
<dbReference type="Gene3D" id="1.10.10.60">
    <property type="entry name" value="Homeodomain-like"/>
    <property type="match status" value="2"/>
</dbReference>
<name>A0A848KDU6_9NOCA</name>
<reference evidence="6 7" key="1">
    <citation type="submission" date="2019-05" db="EMBL/GenBank/DDBJ databases">
        <authorList>
            <person name="Lee S.D."/>
        </authorList>
    </citation>
    <scope>NUCLEOTIDE SEQUENCE [LARGE SCALE GENOMIC DNA]</scope>
    <source>
        <strain evidence="6 7">YC2-7</strain>
    </source>
</reference>
<keyword evidence="1" id="KW-0805">Transcription regulation</keyword>
<evidence type="ECO:0000256" key="3">
    <source>
        <dbReference type="ARBA" id="ARBA00023163"/>
    </source>
</evidence>
<dbReference type="PROSITE" id="PS01081">
    <property type="entry name" value="HTH_TETR_1"/>
    <property type="match status" value="1"/>
</dbReference>
<keyword evidence="3" id="KW-0804">Transcription</keyword>
<dbReference type="SUPFAM" id="SSF46689">
    <property type="entry name" value="Homeodomain-like"/>
    <property type="match status" value="2"/>
</dbReference>
<dbReference type="GO" id="GO:0045892">
    <property type="term" value="P:negative regulation of DNA-templated transcription"/>
    <property type="evidence" value="ECO:0007669"/>
    <property type="project" value="UniProtKB-ARBA"/>
</dbReference>
<comment type="caution">
    <text evidence="6">The sequence shown here is derived from an EMBL/GenBank/DDBJ whole genome shotgun (WGS) entry which is preliminary data.</text>
</comment>
<evidence type="ECO:0000313" key="6">
    <source>
        <dbReference type="EMBL" id="NMN95768.1"/>
    </source>
</evidence>
<gene>
    <name evidence="6" type="ORF">FGL95_12055</name>
</gene>
<feature type="DNA-binding region" description="H-T-H motif" evidence="4">
    <location>
        <begin position="237"/>
        <end position="256"/>
    </location>
</feature>
<evidence type="ECO:0000259" key="5">
    <source>
        <dbReference type="PROSITE" id="PS50977"/>
    </source>
</evidence>
<dbReference type="PRINTS" id="PR00455">
    <property type="entry name" value="HTHTETR"/>
</dbReference>
<dbReference type="AlphaFoldDB" id="A0A848KDU6"/>
<dbReference type="FunFam" id="1.10.10.60:FF:000141">
    <property type="entry name" value="TetR family transcriptional regulator"/>
    <property type="match status" value="1"/>
</dbReference>
<dbReference type="InterPro" id="IPR009057">
    <property type="entry name" value="Homeodomain-like_sf"/>
</dbReference>
<keyword evidence="2 4" id="KW-0238">DNA-binding</keyword>
<dbReference type="InterPro" id="IPR023772">
    <property type="entry name" value="DNA-bd_HTH_TetR-type_CS"/>
</dbReference>
<evidence type="ECO:0000256" key="4">
    <source>
        <dbReference type="PROSITE-ProRule" id="PRU00335"/>
    </source>
</evidence>
<dbReference type="InterPro" id="IPR001647">
    <property type="entry name" value="HTH_TetR"/>
</dbReference>
<dbReference type="InterPro" id="IPR050109">
    <property type="entry name" value="HTH-type_TetR-like_transc_reg"/>
</dbReference>
<dbReference type="Pfam" id="PF00440">
    <property type="entry name" value="TetR_N"/>
    <property type="match status" value="2"/>
</dbReference>
<dbReference type="Proteomes" id="UP000535543">
    <property type="component" value="Unassembled WGS sequence"/>
</dbReference>